<proteinExistence type="predicted"/>
<feature type="compositionally biased region" description="Polar residues" evidence="1">
    <location>
        <begin position="10"/>
        <end position="29"/>
    </location>
</feature>
<keyword evidence="3" id="KW-1185">Reference proteome</keyword>
<dbReference type="OrthoDB" id="7635329at2759"/>
<sequence>KCLGDVCVGSVTSSDSGHSTQLDSHSGSSVEAGGSPPPPQRRHSAMQGTTGLGAGVGLGVPAALPPPGAAGTTIMTTITTMTTMTSMATMRPGIGSTQCRQPPAYKVAAQMARLHRLGRAHSHEGVTYRNDHEDGTICKAQSAT</sequence>
<feature type="non-terminal residue" evidence="2">
    <location>
        <position position="1"/>
    </location>
</feature>
<evidence type="ECO:0000256" key="1">
    <source>
        <dbReference type="SAM" id="MobiDB-lite"/>
    </source>
</evidence>
<dbReference type="Proteomes" id="UP000752696">
    <property type="component" value="Unassembled WGS sequence"/>
</dbReference>
<dbReference type="AlphaFoldDB" id="A0A6V7GT71"/>
<reference evidence="2" key="1">
    <citation type="submission" date="2020-07" db="EMBL/GenBank/DDBJ databases">
        <authorList>
            <person name="Nazaruddin N."/>
        </authorList>
    </citation>
    <scope>NUCLEOTIDE SEQUENCE</scope>
</reference>
<name>A0A6V7GT71_9HYME</name>
<comment type="caution">
    <text evidence="2">The sequence shown here is derived from an EMBL/GenBank/DDBJ whole genome shotgun (WGS) entry which is preliminary data.</text>
</comment>
<protein>
    <submittedName>
        <fullName evidence="2">Uncharacterized protein</fullName>
    </submittedName>
</protein>
<feature type="region of interest" description="Disordered" evidence="1">
    <location>
        <begin position="1"/>
        <end position="71"/>
    </location>
</feature>
<evidence type="ECO:0000313" key="3">
    <source>
        <dbReference type="Proteomes" id="UP000752696"/>
    </source>
</evidence>
<organism evidence="2 3">
    <name type="scientific">Heterotrigona itama</name>
    <dbReference type="NCBI Taxonomy" id="395501"/>
    <lineage>
        <taxon>Eukaryota</taxon>
        <taxon>Metazoa</taxon>
        <taxon>Ecdysozoa</taxon>
        <taxon>Arthropoda</taxon>
        <taxon>Hexapoda</taxon>
        <taxon>Insecta</taxon>
        <taxon>Pterygota</taxon>
        <taxon>Neoptera</taxon>
        <taxon>Endopterygota</taxon>
        <taxon>Hymenoptera</taxon>
        <taxon>Apocrita</taxon>
        <taxon>Aculeata</taxon>
        <taxon>Apoidea</taxon>
        <taxon>Anthophila</taxon>
        <taxon>Apidae</taxon>
        <taxon>Heterotrigona</taxon>
    </lineage>
</organism>
<evidence type="ECO:0000313" key="2">
    <source>
        <dbReference type="EMBL" id="CAD1468277.1"/>
    </source>
</evidence>
<accession>A0A6V7GT71</accession>
<gene>
    <name evidence="2" type="ORF">MHI_LOCUS35284</name>
</gene>
<dbReference type="EMBL" id="CAJDYZ010000346">
    <property type="protein sequence ID" value="CAD1468277.1"/>
    <property type="molecule type" value="Genomic_DNA"/>
</dbReference>